<evidence type="ECO:0000313" key="4">
    <source>
        <dbReference type="EMBL" id="WNF30222.1"/>
    </source>
</evidence>
<accession>A0ABY9W254</accession>
<proteinExistence type="inferred from homology"/>
<dbReference type="Proteomes" id="UP001303236">
    <property type="component" value="Chromosome"/>
</dbReference>
<dbReference type="EMBL" id="CP134500">
    <property type="protein sequence ID" value="WNF30222.1"/>
    <property type="molecule type" value="Genomic_DNA"/>
</dbReference>
<reference evidence="4 5" key="1">
    <citation type="submission" date="2023-09" db="EMBL/GenBank/DDBJ databases">
        <title>Genome completion map analysis of the actinomycetes C11-1.</title>
        <authorList>
            <person name="Qin P."/>
            <person name="Guan P."/>
        </authorList>
    </citation>
    <scope>NUCLEOTIDE SEQUENCE [LARGE SCALE GENOMIC DNA]</scope>
    <source>
        <strain evidence="4 5">C11-1</strain>
    </source>
</reference>
<dbReference type="Gene3D" id="3.40.50.1110">
    <property type="entry name" value="SGNH hydrolase"/>
    <property type="match status" value="1"/>
</dbReference>
<evidence type="ECO:0000256" key="2">
    <source>
        <dbReference type="ARBA" id="ARBA00022801"/>
    </source>
</evidence>
<keyword evidence="5" id="KW-1185">Reference proteome</keyword>
<gene>
    <name evidence="4" type="ORF">RI138_27220</name>
</gene>
<dbReference type="Pfam" id="PF13472">
    <property type="entry name" value="Lipase_GDSL_2"/>
    <property type="match status" value="1"/>
</dbReference>
<organism evidence="4 5">
    <name type="scientific">Streptomyces durocortorensis</name>
    <dbReference type="NCBI Taxonomy" id="2811104"/>
    <lineage>
        <taxon>Bacteria</taxon>
        <taxon>Bacillati</taxon>
        <taxon>Actinomycetota</taxon>
        <taxon>Actinomycetes</taxon>
        <taxon>Kitasatosporales</taxon>
        <taxon>Streptomycetaceae</taxon>
        <taxon>Streptomyces</taxon>
    </lineage>
</organism>
<dbReference type="PANTHER" id="PTHR43695">
    <property type="entry name" value="PUTATIVE (AFU_ORTHOLOGUE AFUA_2G17250)-RELATED"/>
    <property type="match status" value="1"/>
</dbReference>
<evidence type="ECO:0000256" key="1">
    <source>
        <dbReference type="ARBA" id="ARBA00008668"/>
    </source>
</evidence>
<dbReference type="InterPro" id="IPR013830">
    <property type="entry name" value="SGNH_hydro"/>
</dbReference>
<evidence type="ECO:0000313" key="5">
    <source>
        <dbReference type="Proteomes" id="UP001303236"/>
    </source>
</evidence>
<feature type="domain" description="SGNH hydrolase-type esterase" evidence="3">
    <location>
        <begin position="12"/>
        <end position="173"/>
    </location>
</feature>
<comment type="similarity">
    <text evidence="1">Belongs to the 'GDSL' lipolytic enzyme family.</text>
</comment>
<keyword evidence="2" id="KW-0378">Hydrolase</keyword>
<dbReference type="CDD" id="cd01821">
    <property type="entry name" value="Rhamnogalacturan_acetylesterase_like"/>
    <property type="match status" value="1"/>
</dbReference>
<dbReference type="InterPro" id="IPR036514">
    <property type="entry name" value="SGNH_hydro_sf"/>
</dbReference>
<dbReference type="PANTHER" id="PTHR43695:SF1">
    <property type="entry name" value="RHAMNOGALACTURONAN ACETYLESTERASE"/>
    <property type="match status" value="1"/>
</dbReference>
<name>A0ABY9W254_9ACTN</name>
<evidence type="ECO:0000259" key="3">
    <source>
        <dbReference type="Pfam" id="PF13472"/>
    </source>
</evidence>
<dbReference type="SUPFAM" id="SSF52266">
    <property type="entry name" value="SGNH hydrolase"/>
    <property type="match status" value="1"/>
</dbReference>
<protein>
    <submittedName>
        <fullName evidence="4">Rhamnogalacturonan acetylesterase</fullName>
    </submittedName>
</protein>
<dbReference type="InterPro" id="IPR037459">
    <property type="entry name" value="RhgT-like"/>
</dbReference>
<sequence length="259" mass="29114">MPRRPRTLFLAGDSSVTSRPRSLAPMAGWGQALPLFLSGVSVINCARAGASSRSFVERGRLAWILREARPGDLLLVSFGLIDMKRCAGRFTEPFTDFQHYLRRCVDGARDRGAHPVLVTSQERGVFDAQGNLRRLLGLYPLAMKEIAETDSVPLIDLNEWSVRRWRRAGPHGTRRIFLHLEPGEHPNFPEGVADHTHLRASGAIECARFVAGELQDRAMLEPDHFTGVERPDVLEDSVAWLEDHDFDELTRTRTLEVVI</sequence>